<dbReference type="Proteomes" id="UP000231019">
    <property type="component" value="Unassembled WGS sequence"/>
</dbReference>
<dbReference type="AlphaFoldDB" id="A0A2M7GB45"/>
<protein>
    <submittedName>
        <fullName evidence="2">Uncharacterized protein</fullName>
    </submittedName>
</protein>
<evidence type="ECO:0000313" key="3">
    <source>
        <dbReference type="Proteomes" id="UP000231019"/>
    </source>
</evidence>
<evidence type="ECO:0000256" key="1">
    <source>
        <dbReference type="SAM" id="MobiDB-lite"/>
    </source>
</evidence>
<accession>A0A2M7GB45</accession>
<comment type="caution">
    <text evidence="2">The sequence shown here is derived from an EMBL/GenBank/DDBJ whole genome shotgun (WGS) entry which is preliminary data.</text>
</comment>
<evidence type="ECO:0000313" key="2">
    <source>
        <dbReference type="EMBL" id="PIW19402.1"/>
    </source>
</evidence>
<dbReference type="EMBL" id="PFFQ01000004">
    <property type="protein sequence ID" value="PIW19402.1"/>
    <property type="molecule type" value="Genomic_DNA"/>
</dbReference>
<organism evidence="2 3">
    <name type="scientific">bacterium (Candidatus Blackallbacteria) CG17_big_fil_post_rev_8_21_14_2_50_48_46</name>
    <dbReference type="NCBI Taxonomy" id="2014261"/>
    <lineage>
        <taxon>Bacteria</taxon>
        <taxon>Candidatus Blackallbacteria</taxon>
    </lineage>
</organism>
<feature type="region of interest" description="Disordered" evidence="1">
    <location>
        <begin position="73"/>
        <end position="104"/>
    </location>
</feature>
<gene>
    <name evidence="2" type="ORF">COW36_00765</name>
</gene>
<feature type="compositionally biased region" description="Basic residues" evidence="1">
    <location>
        <begin position="80"/>
        <end position="94"/>
    </location>
</feature>
<proteinExistence type="predicted"/>
<name>A0A2M7GB45_9BACT</name>
<reference evidence="2 3" key="1">
    <citation type="submission" date="2017-09" db="EMBL/GenBank/DDBJ databases">
        <title>Depth-based differentiation of microbial function through sediment-hosted aquifers and enrichment of novel symbionts in the deep terrestrial subsurface.</title>
        <authorList>
            <person name="Probst A.J."/>
            <person name="Ladd B."/>
            <person name="Jarett J.K."/>
            <person name="Geller-Mcgrath D.E."/>
            <person name="Sieber C.M."/>
            <person name="Emerson J.B."/>
            <person name="Anantharaman K."/>
            <person name="Thomas B.C."/>
            <person name="Malmstrom R."/>
            <person name="Stieglmeier M."/>
            <person name="Klingl A."/>
            <person name="Woyke T."/>
            <person name="Ryan C.M."/>
            <person name="Banfield J.F."/>
        </authorList>
    </citation>
    <scope>NUCLEOTIDE SEQUENCE [LARGE SCALE GENOMIC DNA]</scope>
    <source>
        <strain evidence="2">CG17_big_fil_post_rev_8_21_14_2_50_48_46</strain>
    </source>
</reference>
<sequence length="104" mass="11904">MSIIPISDSGPMKSEVAKQLGQTVSKDSTNLKVTPALEQVIHQTPYGKDGMLLSAKDQYNALTTILPNAELEKSRQQLKKEKKKKKKEKEKQKKQNFWDWLFSK</sequence>